<feature type="signal peptide" evidence="1">
    <location>
        <begin position="1"/>
        <end position="20"/>
    </location>
</feature>
<evidence type="ECO:0000259" key="2">
    <source>
        <dbReference type="SMART" id="SM00867"/>
    </source>
</evidence>
<dbReference type="Gene3D" id="2.40.128.110">
    <property type="entry name" value="Lipid/polyisoprenoid-binding, YceI-like"/>
    <property type="match status" value="1"/>
</dbReference>
<dbReference type="Proteomes" id="UP000231702">
    <property type="component" value="Unassembled WGS sequence"/>
</dbReference>
<protein>
    <submittedName>
        <fullName evidence="3 4">Polyisoprenoid-binding protein</fullName>
    </submittedName>
</protein>
<dbReference type="SMART" id="SM00867">
    <property type="entry name" value="YceI"/>
    <property type="match status" value="1"/>
</dbReference>
<dbReference type="InterPro" id="IPR007372">
    <property type="entry name" value="Lipid/polyisoprenoid-bd_YceI"/>
</dbReference>
<dbReference type="PANTHER" id="PTHR34406:SF1">
    <property type="entry name" value="PROTEIN YCEI"/>
    <property type="match status" value="1"/>
</dbReference>
<dbReference type="PANTHER" id="PTHR34406">
    <property type="entry name" value="PROTEIN YCEI"/>
    <property type="match status" value="1"/>
</dbReference>
<keyword evidence="1" id="KW-0732">Signal</keyword>
<feature type="domain" description="Lipid/polyisoprenoid-binding YceI-like" evidence="2">
    <location>
        <begin position="24"/>
        <end position="188"/>
    </location>
</feature>
<reference evidence="3 6" key="2">
    <citation type="journal article" date="2018" name="Int. J. Syst. Evol. Microbiol.">
        <title>Pseudooceanicola lipolyticus sp. nov., a marine alphaproteobacterium, reclassification of Oceanicola flagellatus as Pseudooceanicola flagellatus comb. nov. and emended description of the genus Pseudooceanicola.</title>
        <authorList>
            <person name="Huang M.-M."/>
            <person name="Guo L.-L."/>
            <person name="Wu Y.-H."/>
            <person name="Lai Q.-L."/>
            <person name="Shao Z.-Z."/>
            <person name="Wang C.-S."/>
            <person name="Wu M."/>
            <person name="Xu X.-W."/>
        </authorList>
    </citation>
    <scope>NUCLEOTIDE SEQUENCE [LARGE SCALE GENOMIC DNA]</scope>
    <source>
        <strain evidence="3 6">Ar-45</strain>
    </source>
</reference>
<name>A0A285J6T6_9RHOB</name>
<dbReference type="OrthoDB" id="9811006at2"/>
<evidence type="ECO:0000256" key="1">
    <source>
        <dbReference type="SAM" id="SignalP"/>
    </source>
</evidence>
<dbReference type="Proteomes" id="UP000231655">
    <property type="component" value="Unassembled WGS sequence"/>
</dbReference>
<sequence length="191" mass="20295">MKSLLLGSALTLATAASAFAEPVSYTLDNTHTQIVFHYNHLGFSTGFGMFSGFDGTISFDAEDPANSSVEVAFPAASLLTGIDGRTAHFLTEDFFGAEANDTVSFVSTGIEVTGEDTGLITGDLTINGITNEVVLDAKLNQLGEHPMEGKQWAGFDATATVLRSDYDMGMFAPYVSDEVEVQISIEAMQAE</sequence>
<organism evidence="4 5">
    <name type="scientific">Pseudooceanicola antarcticus</name>
    <dbReference type="NCBI Taxonomy" id="1247613"/>
    <lineage>
        <taxon>Bacteria</taxon>
        <taxon>Pseudomonadati</taxon>
        <taxon>Pseudomonadota</taxon>
        <taxon>Alphaproteobacteria</taxon>
        <taxon>Rhodobacterales</taxon>
        <taxon>Paracoccaceae</taxon>
        <taxon>Pseudooceanicola</taxon>
    </lineage>
</organism>
<reference evidence="4 5" key="1">
    <citation type="submission" date="2017-09" db="EMBL/GenBank/DDBJ databases">
        <authorList>
            <person name="Ehlers B."/>
            <person name="Leendertz F.H."/>
        </authorList>
    </citation>
    <scope>NUCLEOTIDE SEQUENCE [LARGE SCALE GENOMIC DNA]</scope>
    <source>
        <strain evidence="4 5">CGMCC 1.12662</strain>
    </source>
</reference>
<dbReference type="SUPFAM" id="SSF101874">
    <property type="entry name" value="YceI-like"/>
    <property type="match status" value="1"/>
</dbReference>
<dbReference type="Pfam" id="PF04264">
    <property type="entry name" value="YceI"/>
    <property type="match status" value="1"/>
</dbReference>
<accession>A0A285J6T6</accession>
<evidence type="ECO:0000313" key="6">
    <source>
        <dbReference type="Proteomes" id="UP000231702"/>
    </source>
</evidence>
<dbReference type="AlphaFoldDB" id="A0A285J6T6"/>
<evidence type="ECO:0000313" key="3">
    <source>
        <dbReference type="EMBL" id="PJE26990.1"/>
    </source>
</evidence>
<feature type="chain" id="PRO_5012425099" evidence="1">
    <location>
        <begin position="21"/>
        <end position="191"/>
    </location>
</feature>
<keyword evidence="6" id="KW-1185">Reference proteome</keyword>
<proteinExistence type="predicted"/>
<dbReference type="EMBL" id="PGTD01000018">
    <property type="protein sequence ID" value="PJE26990.1"/>
    <property type="molecule type" value="Genomic_DNA"/>
</dbReference>
<dbReference type="RefSeq" id="WP_097146875.1">
    <property type="nucleotide sequence ID" value="NZ_OBEA01000006.1"/>
</dbReference>
<evidence type="ECO:0000313" key="4">
    <source>
        <dbReference type="EMBL" id="SNY56049.1"/>
    </source>
</evidence>
<dbReference type="InterPro" id="IPR036761">
    <property type="entry name" value="TTHA0802/YceI-like_sf"/>
</dbReference>
<evidence type="ECO:0000313" key="5">
    <source>
        <dbReference type="Proteomes" id="UP000231655"/>
    </source>
</evidence>
<gene>
    <name evidence="3" type="ORF">CVM39_16830</name>
    <name evidence="4" type="ORF">SAMN06297129_3179</name>
</gene>
<dbReference type="EMBL" id="OBEA01000006">
    <property type="protein sequence ID" value="SNY56049.1"/>
    <property type="molecule type" value="Genomic_DNA"/>
</dbReference>